<evidence type="ECO:0000256" key="1">
    <source>
        <dbReference type="ARBA" id="ARBA00022598"/>
    </source>
</evidence>
<dbReference type="PROSITE" id="PS51221">
    <property type="entry name" value="TTL"/>
    <property type="match status" value="1"/>
</dbReference>
<dbReference type="GO" id="GO:0070740">
    <property type="term" value="F:tubulin-glutamic acid ligase activity"/>
    <property type="evidence" value="ECO:0000318"/>
    <property type="project" value="GO_Central"/>
</dbReference>
<dbReference type="KEGG" id="tva:4747017"/>
<sequence length="491" mass="57811">MEKVKRLLNEFPLPFSCISMPKSDGHARLNENNQRFCPYYVASDLQFECLKKCGFIPTMSTTNTNIIAGRLLNEESFKALKPWQKVNHFFSVDLIGRKDEFHQRMLELRDRIGNDETQFYQESYLLPDDFEKIMTAWSTSPMWILKPRASSKGQNIEIRDSKEQSYPPYPYLVQKYLDRPFLILRRKFDIRFYTLVTGVEPLRIYIHRHGLGLFCTTKYDKSAGVKDPRMHITNWEVNKDSKAFVRAHGIEETEEDSKWSLPFFFNWLSKNGYNSDEIKKHMEYAAVKATIAGMDKVRESHIKVIKDRHQSFELLGIDMLLDENLNPYVVEINVSPGMSGTDSELDKWMKTEVLMDTYNMAKIVDCDPYKECKDVERIHEIERNSVSKKRRENVEKGSVNPWDDPVFMDVEIVREYVDELERCRGYHCVYPLKENVLKYKNCFSKNIYEDIVLRNWVLMNDTEKEAAMGRALVSYNHFLNETTQSNYCSIC</sequence>
<dbReference type="GO" id="GO:0005524">
    <property type="term" value="F:ATP binding"/>
    <property type="evidence" value="ECO:0007669"/>
    <property type="project" value="UniProtKB-KW"/>
</dbReference>
<keyword evidence="3" id="KW-0067">ATP-binding</keyword>
<dbReference type="OrthoDB" id="202825at2759"/>
<evidence type="ECO:0000256" key="2">
    <source>
        <dbReference type="ARBA" id="ARBA00022741"/>
    </source>
</evidence>
<dbReference type="PANTHER" id="PTHR12241:SF145">
    <property type="entry name" value="TUBULIN POLYGLUTAMYLASE TTLL5"/>
    <property type="match status" value="1"/>
</dbReference>
<dbReference type="Gene3D" id="3.30.470.20">
    <property type="entry name" value="ATP-grasp fold, B domain"/>
    <property type="match status" value="1"/>
</dbReference>
<dbReference type="GO" id="GO:0015631">
    <property type="term" value="F:tubulin binding"/>
    <property type="evidence" value="ECO:0000318"/>
    <property type="project" value="GO_Central"/>
</dbReference>
<dbReference type="GO" id="GO:0036064">
    <property type="term" value="C:ciliary basal body"/>
    <property type="evidence" value="ECO:0000318"/>
    <property type="project" value="GO_Central"/>
</dbReference>
<evidence type="ECO:0000256" key="3">
    <source>
        <dbReference type="ARBA" id="ARBA00022840"/>
    </source>
</evidence>
<dbReference type="InterPro" id="IPR004344">
    <property type="entry name" value="TTL/TTLL_fam"/>
</dbReference>
<evidence type="ECO:0000256" key="4">
    <source>
        <dbReference type="ARBA" id="ARBA00041448"/>
    </source>
</evidence>
<organism evidence="6 7">
    <name type="scientific">Trichomonas vaginalis (strain ATCC PRA-98 / G3)</name>
    <dbReference type="NCBI Taxonomy" id="412133"/>
    <lineage>
        <taxon>Eukaryota</taxon>
        <taxon>Metamonada</taxon>
        <taxon>Parabasalia</taxon>
        <taxon>Trichomonadida</taxon>
        <taxon>Trichomonadidae</taxon>
        <taxon>Trichomonas</taxon>
    </lineage>
</organism>
<dbReference type="EMBL" id="DS114208">
    <property type="protein sequence ID" value="EAX89347.1"/>
    <property type="molecule type" value="Genomic_DNA"/>
</dbReference>
<dbReference type="OMA" id="DPRMHIT"/>
<dbReference type="RefSeq" id="XP_001302277.1">
    <property type="nucleotide sequence ID" value="XM_001302276.1"/>
</dbReference>
<name>A2G0H2_TRIV3</name>
<dbReference type="Proteomes" id="UP000001542">
    <property type="component" value="Unassembled WGS sequence"/>
</dbReference>
<reference evidence="6" key="2">
    <citation type="journal article" date="2007" name="Science">
        <title>Draft genome sequence of the sexually transmitted pathogen Trichomonas vaginalis.</title>
        <authorList>
            <person name="Carlton J.M."/>
            <person name="Hirt R.P."/>
            <person name="Silva J.C."/>
            <person name="Delcher A.L."/>
            <person name="Schatz M."/>
            <person name="Zhao Q."/>
            <person name="Wortman J.R."/>
            <person name="Bidwell S.L."/>
            <person name="Alsmark U.C.M."/>
            <person name="Besteiro S."/>
            <person name="Sicheritz-Ponten T."/>
            <person name="Noel C.J."/>
            <person name="Dacks J.B."/>
            <person name="Foster P.G."/>
            <person name="Simillion C."/>
            <person name="Van de Peer Y."/>
            <person name="Miranda-Saavedra D."/>
            <person name="Barton G.J."/>
            <person name="Westrop G.D."/>
            <person name="Mueller S."/>
            <person name="Dessi D."/>
            <person name="Fiori P.L."/>
            <person name="Ren Q."/>
            <person name="Paulsen I."/>
            <person name="Zhang H."/>
            <person name="Bastida-Corcuera F.D."/>
            <person name="Simoes-Barbosa A."/>
            <person name="Brown M.T."/>
            <person name="Hayes R.D."/>
            <person name="Mukherjee M."/>
            <person name="Okumura C.Y."/>
            <person name="Schneider R."/>
            <person name="Smith A.J."/>
            <person name="Vanacova S."/>
            <person name="Villalvazo M."/>
            <person name="Haas B.J."/>
            <person name="Pertea M."/>
            <person name="Feldblyum T.V."/>
            <person name="Utterback T.R."/>
            <person name="Shu C.L."/>
            <person name="Osoegawa K."/>
            <person name="de Jong P.J."/>
            <person name="Hrdy I."/>
            <person name="Horvathova L."/>
            <person name="Zubacova Z."/>
            <person name="Dolezal P."/>
            <person name="Malik S.B."/>
            <person name="Logsdon J.M. Jr."/>
            <person name="Henze K."/>
            <person name="Gupta A."/>
            <person name="Wang C.C."/>
            <person name="Dunne R.L."/>
            <person name="Upcroft J.A."/>
            <person name="Upcroft P."/>
            <person name="White O."/>
            <person name="Salzberg S.L."/>
            <person name="Tang P."/>
            <person name="Chiu C.-H."/>
            <person name="Lee Y.-S."/>
            <person name="Embley T.M."/>
            <person name="Coombs G.H."/>
            <person name="Mottram J.C."/>
            <person name="Tachezy J."/>
            <person name="Fraser-Liggett C.M."/>
            <person name="Johnson P.J."/>
        </authorList>
    </citation>
    <scope>NUCLEOTIDE SEQUENCE [LARGE SCALE GENOMIC DNA]</scope>
    <source>
        <strain evidence="6">G3</strain>
    </source>
</reference>
<reference evidence="6" key="1">
    <citation type="submission" date="2006-10" db="EMBL/GenBank/DDBJ databases">
        <authorList>
            <person name="Amadeo P."/>
            <person name="Zhao Q."/>
            <person name="Wortman J."/>
            <person name="Fraser-Liggett C."/>
            <person name="Carlton J."/>
        </authorList>
    </citation>
    <scope>NUCLEOTIDE SEQUENCE</scope>
    <source>
        <strain evidence="6">G3</strain>
    </source>
</reference>
<proteinExistence type="predicted"/>
<dbReference type="PANTHER" id="PTHR12241">
    <property type="entry name" value="TUBULIN POLYGLUTAMYLASE"/>
    <property type="match status" value="1"/>
</dbReference>
<keyword evidence="1 6" id="KW-0436">Ligase</keyword>
<dbReference type="AlphaFoldDB" id="A2G0H2"/>
<evidence type="ECO:0000313" key="6">
    <source>
        <dbReference type="EMBL" id="EAX89347.1"/>
    </source>
</evidence>
<dbReference type="GO" id="GO:0000226">
    <property type="term" value="P:microtubule cytoskeleton organization"/>
    <property type="evidence" value="ECO:0000318"/>
    <property type="project" value="GO_Central"/>
</dbReference>
<dbReference type="SMR" id="A2G0H2"/>
<dbReference type="InParanoid" id="A2G0H2"/>
<evidence type="ECO:0000256" key="5">
    <source>
        <dbReference type="ARBA" id="ARBA00049274"/>
    </source>
</evidence>
<evidence type="ECO:0000313" key="7">
    <source>
        <dbReference type="Proteomes" id="UP000001542"/>
    </source>
</evidence>
<gene>
    <name evidence="6" type="ORF">TVAG_431700</name>
</gene>
<keyword evidence="7" id="KW-1185">Reference proteome</keyword>
<dbReference type="eggNOG" id="KOG2156">
    <property type="taxonomic scope" value="Eukaryota"/>
</dbReference>
<dbReference type="VEuPathDB" id="TrichDB:TVAGG3_0246220"/>
<accession>A2G0H2</accession>
<protein>
    <recommendedName>
        <fullName evidence="4">Tubulin--tyrosine ligase-like protein 5</fullName>
    </recommendedName>
</protein>
<dbReference type="Pfam" id="PF03133">
    <property type="entry name" value="TTL"/>
    <property type="match status" value="1"/>
</dbReference>
<keyword evidence="2" id="KW-0547">Nucleotide-binding</keyword>
<comment type="catalytic activity">
    <reaction evidence="5">
        <text>L-glutamyl-[protein] + L-glutamate + ATP = gamma-L-glutamyl-L-glutamyl-[protein] + ADP + phosphate + H(+)</text>
        <dbReference type="Rhea" id="RHEA:60144"/>
        <dbReference type="Rhea" id="RHEA-COMP:10208"/>
        <dbReference type="Rhea" id="RHEA-COMP:15517"/>
        <dbReference type="ChEBI" id="CHEBI:15378"/>
        <dbReference type="ChEBI" id="CHEBI:29973"/>
        <dbReference type="ChEBI" id="CHEBI:29985"/>
        <dbReference type="ChEBI" id="CHEBI:30616"/>
        <dbReference type="ChEBI" id="CHEBI:43474"/>
        <dbReference type="ChEBI" id="CHEBI:143622"/>
        <dbReference type="ChEBI" id="CHEBI:456216"/>
    </reaction>
    <physiologicalReaction direction="left-to-right" evidence="5">
        <dbReference type="Rhea" id="RHEA:60145"/>
    </physiologicalReaction>
</comment>
<dbReference type="VEuPathDB" id="TrichDB:TVAG_431700"/>
<dbReference type="SUPFAM" id="SSF56059">
    <property type="entry name" value="Glutathione synthetase ATP-binding domain-like"/>
    <property type="match status" value="1"/>
</dbReference>
<dbReference type="FunCoup" id="A2G0H2">
    <property type="interactions" value="1"/>
</dbReference>